<dbReference type="SUPFAM" id="SSF52279">
    <property type="entry name" value="Beta-D-glucan exohydrolase, C-terminal domain"/>
    <property type="match status" value="1"/>
</dbReference>
<evidence type="ECO:0000256" key="9">
    <source>
        <dbReference type="SAM" id="SignalP"/>
    </source>
</evidence>
<dbReference type="PRINTS" id="PR00133">
    <property type="entry name" value="GLHYDRLASE3"/>
</dbReference>
<comment type="similarity">
    <text evidence="2 8">Belongs to the glycosyl hydrolase 3 family.</text>
</comment>
<keyword evidence="6 8" id="KW-0326">Glycosidase</keyword>
<comment type="caution">
    <text evidence="11">The sequence shown here is derived from an EMBL/GenBank/DDBJ whole genome shotgun (WGS) entry which is preliminary data.</text>
</comment>
<dbReference type="InterPro" id="IPR012291">
    <property type="entry name" value="CBM2_carb-bd_dom_sf"/>
</dbReference>
<dbReference type="PANTHER" id="PTHR30620">
    <property type="entry name" value="PERIPLASMIC BETA-GLUCOSIDASE-RELATED"/>
    <property type="match status" value="1"/>
</dbReference>
<evidence type="ECO:0000256" key="5">
    <source>
        <dbReference type="ARBA" id="ARBA00022801"/>
    </source>
</evidence>
<gene>
    <name evidence="11" type="ORF">AQJ11_14575</name>
</gene>
<dbReference type="PROSITE" id="PS00775">
    <property type="entry name" value="GLYCOSYL_HYDROL_F3"/>
    <property type="match status" value="1"/>
</dbReference>
<feature type="signal peptide" evidence="9">
    <location>
        <begin position="1"/>
        <end position="29"/>
    </location>
</feature>
<dbReference type="GO" id="GO:0009251">
    <property type="term" value="P:glucan catabolic process"/>
    <property type="evidence" value="ECO:0007669"/>
    <property type="project" value="TreeGrafter"/>
</dbReference>
<keyword evidence="5 8" id="KW-0378">Hydrolase</keyword>
<dbReference type="InterPro" id="IPR008965">
    <property type="entry name" value="CBM2/CBM3_carb-bd_dom_sf"/>
</dbReference>
<organism evidence="11 12">
    <name type="scientific">Streptomyces corchorusii</name>
    <name type="common">Streptomyces chibaensis</name>
    <dbReference type="NCBI Taxonomy" id="1903"/>
    <lineage>
        <taxon>Bacteria</taxon>
        <taxon>Bacillati</taxon>
        <taxon>Actinomycetota</taxon>
        <taxon>Actinomycetes</taxon>
        <taxon>Kitasatosporales</taxon>
        <taxon>Streptomycetaceae</taxon>
        <taxon>Streptomyces</taxon>
    </lineage>
</organism>
<evidence type="ECO:0000259" key="10">
    <source>
        <dbReference type="PROSITE" id="PS51173"/>
    </source>
</evidence>
<evidence type="ECO:0000256" key="2">
    <source>
        <dbReference type="ARBA" id="ARBA00005336"/>
    </source>
</evidence>
<evidence type="ECO:0000256" key="4">
    <source>
        <dbReference type="ARBA" id="ARBA00022729"/>
    </source>
</evidence>
<protein>
    <recommendedName>
        <fullName evidence="3">beta-glucosidase</fullName>
        <ecNumber evidence="3">3.2.1.21</ecNumber>
    </recommendedName>
</protein>
<dbReference type="Gene3D" id="3.20.20.300">
    <property type="entry name" value="Glycoside hydrolase, family 3, N-terminal domain"/>
    <property type="match status" value="1"/>
</dbReference>
<dbReference type="Pfam" id="PF00553">
    <property type="entry name" value="CBM_2"/>
    <property type="match status" value="1"/>
</dbReference>
<name>A0A124HN36_STRCK</name>
<comment type="catalytic activity">
    <reaction evidence="1">
        <text>Hydrolysis of terminal, non-reducing beta-D-glucosyl residues with release of beta-D-glucose.</text>
        <dbReference type="EC" id="3.2.1.21"/>
    </reaction>
</comment>
<evidence type="ECO:0000256" key="1">
    <source>
        <dbReference type="ARBA" id="ARBA00000448"/>
    </source>
</evidence>
<accession>A0A124HN36</accession>
<dbReference type="GO" id="GO:0030247">
    <property type="term" value="F:polysaccharide binding"/>
    <property type="evidence" value="ECO:0007669"/>
    <property type="project" value="UniProtKB-UniRule"/>
</dbReference>
<keyword evidence="7" id="KW-0119">Carbohydrate metabolism</keyword>
<dbReference type="InterPro" id="IPR006311">
    <property type="entry name" value="TAT_signal"/>
</dbReference>
<dbReference type="SUPFAM" id="SSF51445">
    <property type="entry name" value="(Trans)glycosidases"/>
    <property type="match status" value="1"/>
</dbReference>
<evidence type="ECO:0000256" key="7">
    <source>
        <dbReference type="ARBA" id="ARBA00023326"/>
    </source>
</evidence>
<keyword evidence="4 9" id="KW-0732">Signal</keyword>
<proteinExistence type="inferred from homology"/>
<dbReference type="Pfam" id="PF00933">
    <property type="entry name" value="Glyco_hydro_3"/>
    <property type="match status" value="1"/>
</dbReference>
<dbReference type="InterPro" id="IPR036881">
    <property type="entry name" value="Glyco_hydro_3_C_sf"/>
</dbReference>
<feature type="domain" description="CBM2" evidence="10">
    <location>
        <begin position="627"/>
        <end position="728"/>
    </location>
</feature>
<dbReference type="Gene3D" id="3.40.50.1700">
    <property type="entry name" value="Glycoside hydrolase family 3 C-terminal domain"/>
    <property type="match status" value="1"/>
</dbReference>
<evidence type="ECO:0000313" key="11">
    <source>
        <dbReference type="EMBL" id="KUN27834.1"/>
    </source>
</evidence>
<evidence type="ECO:0000313" key="12">
    <source>
        <dbReference type="Proteomes" id="UP000053398"/>
    </source>
</evidence>
<dbReference type="InterPro" id="IPR036962">
    <property type="entry name" value="Glyco_hydro_3_N_sf"/>
</dbReference>
<dbReference type="InterPro" id="IPR002772">
    <property type="entry name" value="Glyco_hydro_3_C"/>
</dbReference>
<sequence length="728" mass="76147">MSLPLARRRPVTALAVCAATLALTASAVAAPEPVAASPAAVLPYQDPSAPVPDRVSDLLARMTLDDKLGQMTQIEKDALVPQSDLAAYRIGSVLSGGDSTVSPNNAQTWADTYDALQRTALTTPLGIPVIYGIDAVHGHNAVRGATLFPHNIGLGATRDPALVQRIGRAVAEEVSGTGIDWDFAPCLCVARDDRWGRTYESYGETPELPSSLTTFITGLQGEPLGEGPAPVLATAKHYLGDGGTAGGVDQGDTRLSEAELRAVHLPPFKEAVRRGVGAVMLSYSSWNGVRSHANRYLVTDLLKGELGFGGFVVSDWAAVDQLDGQSGFTGAEITTAVNAGVDMVMVPHDYKKFLTLLRGEVAAGRIAQSRIDDANRRILTKKFQLGLFERPFTDRSYTSTVGSAAHRELARQAVRASQVLLKNEGGVLPLPKSAKLFVAGKSADDIGNQSGGWTVGWQGRSGPVTDGTTVLEGIRAAVTDPSRVTYDRYGNGIDSSYRAAVAVVGETPYAEGRGDRPGGLGLDQEDLQTLARLRASGVPVVVVLVSGRPLDVSGRLPDWTALLAAWLPGTEGAGVSDVLFGDYAPTGKLPVSWPRTSSQEPVNDGDGKDPLFPYGYGLTYSGAGPTSPPAPGACTARFRTASSWQGGYQAEVTVENTGSTALTGWSVDWDLGGSRVTSLWNGSLTTAGGRATVRDAAFNGSLRPGDTTTFGFTAEGTAGTPAPHCAGS</sequence>
<dbReference type="InterPro" id="IPR019800">
    <property type="entry name" value="Glyco_hydro_3_AS"/>
</dbReference>
<dbReference type="AlphaFoldDB" id="A0A124HN36"/>
<evidence type="ECO:0000256" key="3">
    <source>
        <dbReference type="ARBA" id="ARBA00012744"/>
    </source>
</evidence>
<dbReference type="EMBL" id="LMWP01000016">
    <property type="protein sequence ID" value="KUN27834.1"/>
    <property type="molecule type" value="Genomic_DNA"/>
</dbReference>
<dbReference type="Gene3D" id="2.60.40.290">
    <property type="match status" value="1"/>
</dbReference>
<feature type="chain" id="PRO_5039120943" description="beta-glucosidase" evidence="9">
    <location>
        <begin position="30"/>
        <end position="728"/>
    </location>
</feature>
<dbReference type="Proteomes" id="UP000053398">
    <property type="component" value="Unassembled WGS sequence"/>
</dbReference>
<dbReference type="InterPro" id="IPR001764">
    <property type="entry name" value="Glyco_hydro_3_N"/>
</dbReference>
<dbReference type="InterPro" id="IPR051915">
    <property type="entry name" value="Cellulose_Degrad_GH3"/>
</dbReference>
<dbReference type="PROSITE" id="PS51173">
    <property type="entry name" value="CBM2"/>
    <property type="match status" value="1"/>
</dbReference>
<evidence type="ECO:0000256" key="8">
    <source>
        <dbReference type="RuleBase" id="RU361161"/>
    </source>
</evidence>
<dbReference type="RefSeq" id="WP_059263328.1">
    <property type="nucleotide sequence ID" value="NZ_KQ948355.1"/>
</dbReference>
<dbReference type="SMART" id="SM00637">
    <property type="entry name" value="CBD_II"/>
    <property type="match status" value="1"/>
</dbReference>
<keyword evidence="7" id="KW-0624">Polysaccharide degradation</keyword>
<reference evidence="11 12" key="1">
    <citation type="submission" date="2015-10" db="EMBL/GenBank/DDBJ databases">
        <title>Draft genome sequence of Streptomyces corchorusii DSM 40340, type strain for the species Streptomyces corchorusii.</title>
        <authorList>
            <person name="Ruckert C."/>
            <person name="Winkler A."/>
            <person name="Kalinowski J."/>
            <person name="Kampfer P."/>
            <person name="Glaeser S."/>
        </authorList>
    </citation>
    <scope>NUCLEOTIDE SEQUENCE [LARGE SCALE GENOMIC DNA]</scope>
    <source>
        <strain evidence="11 12">DSM 40340</strain>
    </source>
</reference>
<keyword evidence="12" id="KW-1185">Reference proteome</keyword>
<dbReference type="InterPro" id="IPR001919">
    <property type="entry name" value="CBD2"/>
</dbReference>
<evidence type="ECO:0000256" key="6">
    <source>
        <dbReference type="ARBA" id="ARBA00023295"/>
    </source>
</evidence>
<dbReference type="PROSITE" id="PS51318">
    <property type="entry name" value="TAT"/>
    <property type="match status" value="1"/>
</dbReference>
<dbReference type="GO" id="GO:0008422">
    <property type="term" value="F:beta-glucosidase activity"/>
    <property type="evidence" value="ECO:0007669"/>
    <property type="project" value="UniProtKB-EC"/>
</dbReference>
<dbReference type="EC" id="3.2.1.21" evidence="3"/>
<dbReference type="SUPFAM" id="SSF49384">
    <property type="entry name" value="Carbohydrate-binding domain"/>
    <property type="match status" value="1"/>
</dbReference>
<dbReference type="InterPro" id="IPR017853">
    <property type="entry name" value="GH"/>
</dbReference>
<dbReference type="PANTHER" id="PTHR30620:SF16">
    <property type="entry name" value="LYSOSOMAL BETA GLUCOSIDASE"/>
    <property type="match status" value="1"/>
</dbReference>
<dbReference type="Pfam" id="PF01915">
    <property type="entry name" value="Glyco_hydro_3_C"/>
    <property type="match status" value="1"/>
</dbReference>